<name>A0A212QJK5_9CHLR</name>
<reference evidence="3" key="1">
    <citation type="submission" date="2017-06" db="EMBL/GenBank/DDBJ databases">
        <authorList>
            <person name="Varghese N."/>
            <person name="Submissions S."/>
        </authorList>
    </citation>
    <scope>NUCLEOTIDE SEQUENCE [LARGE SCALE GENOMIC DNA]</scope>
    <source>
        <strain evidence="3">JAD2</strain>
    </source>
</reference>
<dbReference type="AlphaFoldDB" id="A0A212QJK5"/>
<dbReference type="NCBIfam" id="NF047356">
    <property type="entry name" value="RNA_bind_RnpM"/>
    <property type="match status" value="1"/>
</dbReference>
<protein>
    <recommendedName>
        <fullName evidence="1">YlxR domain-containing protein</fullName>
    </recommendedName>
</protein>
<accession>A0A212QJK5</accession>
<dbReference type="SUPFAM" id="SSF64376">
    <property type="entry name" value="YlxR-like"/>
    <property type="match status" value="1"/>
</dbReference>
<dbReference type="Pfam" id="PF04296">
    <property type="entry name" value="YlxR"/>
    <property type="match status" value="1"/>
</dbReference>
<dbReference type="InParanoid" id="A0A212QJK5"/>
<dbReference type="RefSeq" id="WP_088570260.1">
    <property type="nucleotide sequence ID" value="NZ_FYEK01000007.1"/>
</dbReference>
<dbReference type="Gene3D" id="3.30.1230.10">
    <property type="entry name" value="YlxR-like"/>
    <property type="match status" value="1"/>
</dbReference>
<evidence type="ECO:0000313" key="2">
    <source>
        <dbReference type="EMBL" id="SNB59601.1"/>
    </source>
</evidence>
<organism evidence="2 3">
    <name type="scientific">Thermoflexus hugenholtzii JAD2</name>
    <dbReference type="NCBI Taxonomy" id="877466"/>
    <lineage>
        <taxon>Bacteria</taxon>
        <taxon>Bacillati</taxon>
        <taxon>Chloroflexota</taxon>
        <taxon>Thermoflexia</taxon>
        <taxon>Thermoflexales</taxon>
        <taxon>Thermoflexaceae</taxon>
        <taxon>Thermoflexus</taxon>
    </lineage>
</organism>
<gene>
    <name evidence="2" type="ORF">SAMN02746019_00024810</name>
</gene>
<sequence>MVRKHIPQRTCVGCRQVQAKREMIRIVRTPEGRVQIDPTGKKSGRGAYLHPRRSCWERALKDGRLEHALRIEAIPEEDRMALVAYASTLPEEEN</sequence>
<dbReference type="Proteomes" id="UP000197025">
    <property type="component" value="Unassembled WGS sequence"/>
</dbReference>
<feature type="domain" description="YlxR" evidence="1">
    <location>
        <begin position="9"/>
        <end position="78"/>
    </location>
</feature>
<dbReference type="InterPro" id="IPR037465">
    <property type="entry name" value="YlxR"/>
</dbReference>
<dbReference type="EMBL" id="FYEK01000007">
    <property type="protein sequence ID" value="SNB59601.1"/>
    <property type="molecule type" value="Genomic_DNA"/>
</dbReference>
<keyword evidence="3" id="KW-1185">Reference proteome</keyword>
<evidence type="ECO:0000313" key="3">
    <source>
        <dbReference type="Proteomes" id="UP000197025"/>
    </source>
</evidence>
<dbReference type="FunCoup" id="A0A212QJK5">
    <property type="interactions" value="54"/>
</dbReference>
<dbReference type="InterPro" id="IPR035931">
    <property type="entry name" value="YlxR-like_sf"/>
</dbReference>
<dbReference type="InterPro" id="IPR007393">
    <property type="entry name" value="YlxR_dom"/>
</dbReference>
<proteinExistence type="predicted"/>
<dbReference type="OrthoDB" id="9813251at2"/>
<dbReference type="PANTHER" id="PTHR34215:SF1">
    <property type="entry name" value="YLXR DOMAIN-CONTAINING PROTEIN"/>
    <property type="match status" value="1"/>
</dbReference>
<dbReference type="PANTHER" id="PTHR34215">
    <property type="entry name" value="BLL0784 PROTEIN"/>
    <property type="match status" value="1"/>
</dbReference>
<evidence type="ECO:0000259" key="1">
    <source>
        <dbReference type="Pfam" id="PF04296"/>
    </source>
</evidence>